<name>A0A7W8ZHY5_9SPHI</name>
<feature type="region of interest" description="Disordered" evidence="1">
    <location>
        <begin position="386"/>
        <end position="431"/>
    </location>
</feature>
<evidence type="ECO:0000256" key="1">
    <source>
        <dbReference type="SAM" id="MobiDB-lite"/>
    </source>
</evidence>
<evidence type="ECO:0000313" key="2">
    <source>
        <dbReference type="EMBL" id="MBB5634322.1"/>
    </source>
</evidence>
<protein>
    <submittedName>
        <fullName evidence="2">Uncharacterized protein</fullName>
    </submittedName>
</protein>
<dbReference type="AlphaFoldDB" id="A0A7W8ZHY5"/>
<accession>A0A7W8ZHY5</accession>
<sequence length="431" mass="46002">MERLFLLQKKVLKITQKLLSLITQVSHFFQKIYWERKLDWDNAFSQSNGDTVAVFVPVELDARITLVDGGLPGARLDNLLYLRLMTTSKAFEGSKAEMISMIPDQIWEKGKKFSGHMFIENWFVPNISVVSRTKNSTIPTNINPKKAGDKVVNGFMDCYTATETACVGVGGGETCVTNTTTVCVGGGGGNPGGGGGYGGGGTGGGGGDAGTPGAAGGSGGNNGNPNNPTATWSLDLTLFNYPPGEKISDIKKYLQCIDSQKAATITIYVDQPENNSTDTWSGNPADPEVGHTFVTIQQGDTKRTFGYYPDKPVNPLLKPSSSSTLIMDEGHKYNVKISIPVEPAQLQNVLNTSVNYKGTYNLNSYNCTDFGLSIIRASGLNMESNEGNWPGGGGHNPGNFGQEVRNSKFPGNVTKDTVPGNAPLNSGNCNK</sequence>
<dbReference type="EMBL" id="JACHCE010000001">
    <property type="protein sequence ID" value="MBB5634322.1"/>
    <property type="molecule type" value="Genomic_DNA"/>
</dbReference>
<proteinExistence type="predicted"/>
<organism evidence="2 3">
    <name type="scientific">Pedobacter cryoconitis</name>
    <dbReference type="NCBI Taxonomy" id="188932"/>
    <lineage>
        <taxon>Bacteria</taxon>
        <taxon>Pseudomonadati</taxon>
        <taxon>Bacteroidota</taxon>
        <taxon>Sphingobacteriia</taxon>
        <taxon>Sphingobacteriales</taxon>
        <taxon>Sphingobacteriaceae</taxon>
        <taxon>Pedobacter</taxon>
    </lineage>
</organism>
<feature type="compositionally biased region" description="Gly residues" evidence="1">
    <location>
        <begin position="204"/>
        <end position="222"/>
    </location>
</feature>
<dbReference type="Proteomes" id="UP000537204">
    <property type="component" value="Unassembled WGS sequence"/>
</dbReference>
<reference evidence="2 3" key="1">
    <citation type="submission" date="2020-08" db="EMBL/GenBank/DDBJ databases">
        <title>Genomic Encyclopedia of Type Strains, Phase IV (KMG-V): Genome sequencing to study the core and pangenomes of soil and plant-associated prokaryotes.</title>
        <authorList>
            <person name="Whitman W."/>
        </authorList>
    </citation>
    <scope>NUCLEOTIDE SEQUENCE [LARGE SCALE GENOMIC DNA]</scope>
    <source>
        <strain evidence="2 3">S3M1</strain>
    </source>
</reference>
<feature type="region of interest" description="Disordered" evidence="1">
    <location>
        <begin position="204"/>
        <end position="228"/>
    </location>
</feature>
<gene>
    <name evidence="2" type="ORF">HDE68_000207</name>
</gene>
<comment type="caution">
    <text evidence="2">The sequence shown here is derived from an EMBL/GenBank/DDBJ whole genome shotgun (WGS) entry which is preliminary data.</text>
</comment>
<evidence type="ECO:0000313" key="3">
    <source>
        <dbReference type="Proteomes" id="UP000537204"/>
    </source>
</evidence>